<name>D4F1E4_EDWTA</name>
<dbReference type="Proteomes" id="UP000003692">
    <property type="component" value="Unassembled WGS sequence"/>
</dbReference>
<protein>
    <submittedName>
        <fullName evidence="1">Uncharacterized protein</fullName>
    </submittedName>
</protein>
<dbReference type="AlphaFoldDB" id="D4F1E4"/>
<reference evidence="1 2" key="1">
    <citation type="submission" date="2010-02" db="EMBL/GenBank/DDBJ databases">
        <authorList>
            <person name="Weinstock G."/>
            <person name="Sodergren E."/>
            <person name="Clifton S."/>
            <person name="Fulton L."/>
            <person name="Fulton B."/>
            <person name="Courtney L."/>
            <person name="Fronick C."/>
            <person name="Harrison M."/>
            <person name="Strong C."/>
            <person name="Farmer C."/>
            <person name="Delahaunty K."/>
            <person name="Markovic C."/>
            <person name="Hall O."/>
            <person name="Minx P."/>
            <person name="Tomlinson C."/>
            <person name="Mitreva M."/>
            <person name="Nelson J."/>
            <person name="Hou S."/>
            <person name="Wollam A."/>
            <person name="Pepin K.H."/>
            <person name="Johnson M."/>
            <person name="Bhonagiri V."/>
            <person name="Zhang X."/>
            <person name="Suruliraj S."/>
            <person name="Warren W."/>
            <person name="Chinwalla A."/>
            <person name="Mardis E.R."/>
            <person name="Wilson R.K."/>
        </authorList>
    </citation>
    <scope>NUCLEOTIDE SEQUENCE [LARGE SCALE GENOMIC DNA]</scope>
    <source>
        <strain evidence="1 2">ATCC 23685</strain>
    </source>
</reference>
<sequence length="49" mass="5610">MAGLLRDNYLLATRGIYYSVARCLINRIDRMSLSVNKNIDKRCMTLSAD</sequence>
<dbReference type="EMBL" id="ADGK01000016">
    <property type="protein sequence ID" value="EFE24424.1"/>
    <property type="molecule type" value="Genomic_DNA"/>
</dbReference>
<evidence type="ECO:0000313" key="1">
    <source>
        <dbReference type="EMBL" id="EFE24424.1"/>
    </source>
</evidence>
<accession>D4F1E4</accession>
<organism evidence="1 2">
    <name type="scientific">Edwardsiella tarda ATCC 23685</name>
    <dbReference type="NCBI Taxonomy" id="500638"/>
    <lineage>
        <taxon>Bacteria</taxon>
        <taxon>Pseudomonadati</taxon>
        <taxon>Pseudomonadota</taxon>
        <taxon>Gammaproteobacteria</taxon>
        <taxon>Enterobacterales</taxon>
        <taxon>Hafniaceae</taxon>
        <taxon>Edwardsiella</taxon>
    </lineage>
</organism>
<dbReference type="HOGENOM" id="CLU_3135079_0_0_6"/>
<gene>
    <name evidence="1" type="ORF">EDWATA_00529</name>
</gene>
<evidence type="ECO:0000313" key="2">
    <source>
        <dbReference type="Proteomes" id="UP000003692"/>
    </source>
</evidence>
<proteinExistence type="predicted"/>
<comment type="caution">
    <text evidence="1">The sequence shown here is derived from an EMBL/GenBank/DDBJ whole genome shotgun (WGS) entry which is preliminary data.</text>
</comment>